<dbReference type="EMBL" id="JACTNZ010000011">
    <property type="protein sequence ID" value="KAG5524426.1"/>
    <property type="molecule type" value="Genomic_DNA"/>
</dbReference>
<gene>
    <name evidence="1" type="ORF">RHGRI_031172</name>
</gene>
<sequence>MSEGAKYERPSCELPRNYKISTGYDADRVVRGRRLSGGGCRQSPMVCGAAVVVAREEQIDREVEKRERRRRTAVERRDLPGVAVVPDNVVLRDPKKEQMMLPSESQCKTLLHMMKANIMNLKKPPFFVMPSLIFLRSLGMKNESRWHTKSLQKQSSRDI</sequence>
<keyword evidence="2" id="KW-1185">Reference proteome</keyword>
<reference evidence="1" key="1">
    <citation type="submission" date="2020-08" db="EMBL/GenBank/DDBJ databases">
        <title>Plant Genome Project.</title>
        <authorList>
            <person name="Zhang R.-G."/>
        </authorList>
    </citation>
    <scope>NUCLEOTIDE SEQUENCE</scope>
    <source>
        <strain evidence="1">WSP0</strain>
        <tissue evidence="1">Leaf</tissue>
    </source>
</reference>
<evidence type="ECO:0000313" key="2">
    <source>
        <dbReference type="Proteomes" id="UP000823749"/>
    </source>
</evidence>
<dbReference type="Proteomes" id="UP000823749">
    <property type="component" value="Chromosome 11"/>
</dbReference>
<organism evidence="1 2">
    <name type="scientific">Rhododendron griersonianum</name>
    <dbReference type="NCBI Taxonomy" id="479676"/>
    <lineage>
        <taxon>Eukaryota</taxon>
        <taxon>Viridiplantae</taxon>
        <taxon>Streptophyta</taxon>
        <taxon>Embryophyta</taxon>
        <taxon>Tracheophyta</taxon>
        <taxon>Spermatophyta</taxon>
        <taxon>Magnoliopsida</taxon>
        <taxon>eudicotyledons</taxon>
        <taxon>Gunneridae</taxon>
        <taxon>Pentapetalae</taxon>
        <taxon>asterids</taxon>
        <taxon>Ericales</taxon>
        <taxon>Ericaceae</taxon>
        <taxon>Ericoideae</taxon>
        <taxon>Rhodoreae</taxon>
        <taxon>Rhododendron</taxon>
    </lineage>
</organism>
<name>A0AAV6I6U8_9ERIC</name>
<dbReference type="AlphaFoldDB" id="A0AAV6I6U8"/>
<comment type="caution">
    <text evidence="1">The sequence shown here is derived from an EMBL/GenBank/DDBJ whole genome shotgun (WGS) entry which is preliminary data.</text>
</comment>
<accession>A0AAV6I6U8</accession>
<protein>
    <submittedName>
        <fullName evidence="1">Uncharacterized protein</fullName>
    </submittedName>
</protein>
<evidence type="ECO:0000313" key="1">
    <source>
        <dbReference type="EMBL" id="KAG5524426.1"/>
    </source>
</evidence>
<proteinExistence type="predicted"/>